<comment type="caution">
    <text evidence="3">The sequence shown here is derived from an EMBL/GenBank/DDBJ whole genome shotgun (WGS) entry which is preliminary data.</text>
</comment>
<dbReference type="InterPro" id="IPR004038">
    <property type="entry name" value="Ribosomal_eL8/eL30/eS12/Gad45"/>
</dbReference>
<dbReference type="Proteomes" id="UP000476820">
    <property type="component" value="Unassembled WGS sequence"/>
</dbReference>
<evidence type="ECO:0000313" key="5">
    <source>
        <dbReference type="Proteomes" id="UP000476820"/>
    </source>
</evidence>
<dbReference type="Gene3D" id="3.30.1330.30">
    <property type="match status" value="1"/>
</dbReference>
<evidence type="ECO:0000313" key="2">
    <source>
        <dbReference type="EMBL" id="NFF86311.1"/>
    </source>
</evidence>
<evidence type="ECO:0000259" key="1">
    <source>
        <dbReference type="Pfam" id="PF01248"/>
    </source>
</evidence>
<keyword evidence="3" id="KW-0689">Ribosomal protein</keyword>
<evidence type="ECO:0000313" key="3">
    <source>
        <dbReference type="EMBL" id="NFN34120.1"/>
    </source>
</evidence>
<dbReference type="EMBL" id="SWVK01000003">
    <property type="protein sequence ID" value="NFN34120.1"/>
    <property type="molecule type" value="Genomic_DNA"/>
</dbReference>
<accession>A0A0C2S8P0</accession>
<evidence type="ECO:0000313" key="4">
    <source>
        <dbReference type="Proteomes" id="UP000473681"/>
    </source>
</evidence>
<dbReference type="Proteomes" id="UP000473681">
    <property type="component" value="Unassembled WGS sequence"/>
</dbReference>
<organism evidence="3 4">
    <name type="scientific">Clostridium botulinum</name>
    <dbReference type="NCBI Taxonomy" id="1491"/>
    <lineage>
        <taxon>Bacteria</taxon>
        <taxon>Bacillati</taxon>
        <taxon>Bacillota</taxon>
        <taxon>Clostridia</taxon>
        <taxon>Eubacteriales</taxon>
        <taxon>Clostridiaceae</taxon>
        <taxon>Clostridium</taxon>
    </lineage>
</organism>
<dbReference type="OrthoDB" id="9794863at2"/>
<gene>
    <name evidence="2" type="ORF">FC774_00100</name>
    <name evidence="3" type="ORF">FDB51_03050</name>
</gene>
<dbReference type="GO" id="GO:0005840">
    <property type="term" value="C:ribosome"/>
    <property type="evidence" value="ECO:0007669"/>
    <property type="project" value="UniProtKB-KW"/>
</dbReference>
<dbReference type="RefSeq" id="WP_012450708.1">
    <property type="nucleotide sequence ID" value="NZ_CP010520.1"/>
</dbReference>
<protein>
    <submittedName>
        <fullName evidence="3">50S ribosomal protein L7ae-like protein</fullName>
    </submittedName>
</protein>
<name>A0A0C2S8P0_CLOBO</name>
<dbReference type="SUPFAM" id="SSF55315">
    <property type="entry name" value="L30e-like"/>
    <property type="match status" value="1"/>
</dbReference>
<dbReference type="InterPro" id="IPR029064">
    <property type="entry name" value="Ribosomal_eL30-like_sf"/>
</dbReference>
<dbReference type="NCBIfam" id="NF004078">
    <property type="entry name" value="PRK05583.1"/>
    <property type="match status" value="1"/>
</dbReference>
<dbReference type="AlphaFoldDB" id="A0A0C2S8P0"/>
<keyword evidence="3" id="KW-0687">Ribonucleoprotein</keyword>
<sequence>MNKFYNFLGIAKKSGNLLEGYSKCDDLRNKLDIHLFIISNDLSQSSKEKFIKHCIQRNIPYINSFSKEELGAPIGRDQIMILGILDKNMAKKLLKIYEEEKQYMSR</sequence>
<proteinExistence type="predicted"/>
<feature type="domain" description="Ribosomal protein eL8/eL30/eS12/Gadd45" evidence="1">
    <location>
        <begin position="4"/>
        <end position="92"/>
    </location>
</feature>
<dbReference type="EMBL" id="SWOV01000001">
    <property type="protein sequence ID" value="NFF86311.1"/>
    <property type="molecule type" value="Genomic_DNA"/>
</dbReference>
<reference evidence="4 5" key="1">
    <citation type="submission" date="2019-04" db="EMBL/GenBank/DDBJ databases">
        <title>Genome sequencing of Clostridium botulinum Groups I-IV and Clostridium butyricum.</title>
        <authorList>
            <person name="Brunt J."/>
            <person name="Van Vliet A.H.M."/>
            <person name="Stringer S.C."/>
            <person name="Carter A.T."/>
            <person name="Peck M.W."/>
        </authorList>
    </citation>
    <scope>NUCLEOTIDE SEQUENCE [LARGE SCALE GENOMIC DNA]</scope>
    <source>
        <strain evidence="2 5">1605</strain>
        <strain evidence="3 4">CB-K-33E</strain>
    </source>
</reference>
<dbReference type="Pfam" id="PF01248">
    <property type="entry name" value="Ribosomal_L7Ae"/>
    <property type="match status" value="1"/>
</dbReference>